<accession>A0A401WFJ8</accession>
<keyword evidence="2" id="KW-1185">Reference proteome</keyword>
<proteinExistence type="predicted"/>
<organism evidence="1 2">
    <name type="scientific">Streptomyces paromomycinus</name>
    <name type="common">Streptomyces rimosus subsp. paromomycinus</name>
    <dbReference type="NCBI Taxonomy" id="92743"/>
    <lineage>
        <taxon>Bacteria</taxon>
        <taxon>Bacillati</taxon>
        <taxon>Actinomycetota</taxon>
        <taxon>Actinomycetes</taxon>
        <taxon>Kitasatosporales</taxon>
        <taxon>Streptomycetaceae</taxon>
        <taxon>Streptomyces</taxon>
    </lineage>
</organism>
<sequence length="80" mass="8292">MCTPSPGEFGGARARLPEPAPLFGPGAAFAFGAFHLAELLLTQLLQVVGSMPGDFGSYRDGCEIFGQAVEKRAAFFGGNA</sequence>
<comment type="caution">
    <text evidence="1">The sequence shown here is derived from an EMBL/GenBank/DDBJ whole genome shotgun (WGS) entry which is preliminary data.</text>
</comment>
<dbReference type="AlphaFoldDB" id="A0A401WFJ8"/>
<evidence type="ECO:0000313" key="1">
    <source>
        <dbReference type="EMBL" id="GCD48060.1"/>
    </source>
</evidence>
<protein>
    <submittedName>
        <fullName evidence="1">Uncharacterized protein</fullName>
    </submittedName>
</protein>
<name>A0A401WFJ8_STREY</name>
<dbReference type="Proteomes" id="UP000286746">
    <property type="component" value="Unassembled WGS sequence"/>
</dbReference>
<evidence type="ECO:0000313" key="2">
    <source>
        <dbReference type="Proteomes" id="UP000286746"/>
    </source>
</evidence>
<gene>
    <name evidence="1" type="ORF">GKJPGBOP_07856</name>
</gene>
<reference evidence="1 2" key="1">
    <citation type="submission" date="2018-11" db="EMBL/GenBank/DDBJ databases">
        <title>Whole genome sequence of Streptomyces paromomycinus NBRC 15454(T).</title>
        <authorList>
            <person name="Komaki H."/>
            <person name="Tamura T."/>
        </authorList>
    </citation>
    <scope>NUCLEOTIDE SEQUENCE [LARGE SCALE GENOMIC DNA]</scope>
    <source>
        <strain evidence="1 2">NBRC 15454</strain>
    </source>
</reference>
<dbReference type="EMBL" id="BHZD01000001">
    <property type="protein sequence ID" value="GCD48060.1"/>
    <property type="molecule type" value="Genomic_DNA"/>
</dbReference>